<accession>A0A7T8QVM1</accession>
<protein>
    <submittedName>
        <fullName evidence="3">Zgc:91897</fullName>
    </submittedName>
</protein>
<gene>
    <name evidence="3" type="ORF">FKW44_001474</name>
</gene>
<name>A0A7T8QVM1_CALRO</name>
<feature type="domain" description="Importin-7/11-like TPR repeats" evidence="2">
    <location>
        <begin position="6"/>
        <end position="137"/>
    </location>
</feature>
<dbReference type="Pfam" id="PF25758">
    <property type="entry name" value="TPR_IPO11"/>
    <property type="match status" value="1"/>
</dbReference>
<organism evidence="3 4">
    <name type="scientific">Caligus rogercresseyi</name>
    <name type="common">Sea louse</name>
    <dbReference type="NCBI Taxonomy" id="217165"/>
    <lineage>
        <taxon>Eukaryota</taxon>
        <taxon>Metazoa</taxon>
        <taxon>Ecdysozoa</taxon>
        <taxon>Arthropoda</taxon>
        <taxon>Crustacea</taxon>
        <taxon>Multicrustacea</taxon>
        <taxon>Hexanauplia</taxon>
        <taxon>Copepoda</taxon>
        <taxon>Siphonostomatoida</taxon>
        <taxon>Caligidae</taxon>
        <taxon>Caligus</taxon>
    </lineage>
</organism>
<feature type="chain" id="PRO_5030910690" evidence="1">
    <location>
        <begin position="25"/>
        <end position="139"/>
    </location>
</feature>
<dbReference type="InterPro" id="IPR011989">
    <property type="entry name" value="ARM-like"/>
</dbReference>
<dbReference type="OrthoDB" id="361693at2759"/>
<evidence type="ECO:0000313" key="3">
    <source>
        <dbReference type="EMBL" id="QQP56718.1"/>
    </source>
</evidence>
<evidence type="ECO:0000256" key="1">
    <source>
        <dbReference type="SAM" id="SignalP"/>
    </source>
</evidence>
<dbReference type="SUPFAM" id="SSF48371">
    <property type="entry name" value="ARM repeat"/>
    <property type="match status" value="1"/>
</dbReference>
<evidence type="ECO:0000259" key="2">
    <source>
        <dbReference type="Pfam" id="PF25758"/>
    </source>
</evidence>
<dbReference type="Proteomes" id="UP000595437">
    <property type="component" value="Chromosome 1"/>
</dbReference>
<proteinExistence type="predicted"/>
<dbReference type="AlphaFoldDB" id="A0A7T8QVM1"/>
<dbReference type="InterPro" id="IPR058669">
    <property type="entry name" value="TPR_IPO7/11-like"/>
</dbReference>
<dbReference type="EMBL" id="CP045890">
    <property type="protein sequence ID" value="QQP56718.1"/>
    <property type="molecule type" value="Genomic_DNA"/>
</dbReference>
<evidence type="ECO:0000313" key="4">
    <source>
        <dbReference type="Proteomes" id="UP000595437"/>
    </source>
</evidence>
<feature type="signal peptide" evidence="1">
    <location>
        <begin position="1"/>
        <end position="24"/>
    </location>
</feature>
<keyword evidence="1" id="KW-0732">Signal</keyword>
<reference evidence="4" key="1">
    <citation type="submission" date="2021-01" db="EMBL/GenBank/DDBJ databases">
        <title>Caligus Genome Assembly.</title>
        <authorList>
            <person name="Gallardo-Escarate C."/>
        </authorList>
    </citation>
    <scope>NUCLEOTIDE SEQUENCE [LARGE SCALE GENOMIC DNA]</scope>
</reference>
<keyword evidence="4" id="KW-1185">Reference proteome</keyword>
<sequence length="139" mass="15704">MSLVWAAEEKKLLALSLCSLLTSGSPVVLDRIYMIFLNVTSTLNDITKPDNNGGFMDTLLMANPCQTDEALENADYETEHEARKRRLASSDSIHSVDLREYFQSQLAGLYQQIGQSKYTEMIENIDIETKSNMKEFVSI</sequence>
<dbReference type="InterPro" id="IPR016024">
    <property type="entry name" value="ARM-type_fold"/>
</dbReference>
<dbReference type="Gene3D" id="1.25.10.10">
    <property type="entry name" value="Leucine-rich Repeat Variant"/>
    <property type="match status" value="1"/>
</dbReference>